<dbReference type="OrthoDB" id="8294122at2"/>
<sequence length="163" mass="17862" precursor="true">MSTGAFGEKVKTSLPSARSTAPLAGLAAASARRPAMQRAGMQDSDAARAMVFAVIARIEGYLDEETHALDKSLKFDFKTSNDRKSQGLLDLNQALRRLQKSDVNADLQLRLATFREKLSVNLRKIRLHLDAVKEIAAMLSDAIQNAESDGTYTRNIGPYRNAP</sequence>
<protein>
    <recommendedName>
        <fullName evidence="3">FlgN family protein</fullName>
    </recommendedName>
</protein>
<evidence type="ECO:0000313" key="2">
    <source>
        <dbReference type="Proteomes" id="UP000002033"/>
    </source>
</evidence>
<dbReference type="RefSeq" id="WP_013217014.1">
    <property type="nucleotide sequence ID" value="NC_014313.1"/>
</dbReference>
<dbReference type="STRING" id="582899.Hden_3060"/>
<reference evidence="2" key="1">
    <citation type="journal article" date="2011" name="J. Bacteriol.">
        <title>Genome sequences of eight morphologically diverse alphaproteobacteria.</title>
        <authorList>
            <consortium name="US DOE Joint Genome Institute"/>
            <person name="Brown P.J."/>
            <person name="Kysela D.T."/>
            <person name="Buechlein A."/>
            <person name="Hemmerich C."/>
            <person name="Brun Y.V."/>
        </authorList>
    </citation>
    <scope>NUCLEOTIDE SEQUENCE [LARGE SCALE GENOMIC DNA]</scope>
    <source>
        <strain evidence="2">ATCC 51888 / DSM 1869 / NCIB 11706 / TK 0415</strain>
    </source>
</reference>
<accession>D8JVX6</accession>
<dbReference type="AlphaFoldDB" id="D8JVX6"/>
<gene>
    <name evidence="1" type="ordered locus">Hden_3060</name>
</gene>
<evidence type="ECO:0000313" key="1">
    <source>
        <dbReference type="EMBL" id="ADJ24855.1"/>
    </source>
</evidence>
<proteinExistence type="predicted"/>
<dbReference type="Proteomes" id="UP000002033">
    <property type="component" value="Chromosome"/>
</dbReference>
<dbReference type="eggNOG" id="ENOG5033ETF">
    <property type="taxonomic scope" value="Bacteria"/>
</dbReference>
<dbReference type="HOGENOM" id="CLU_137886_0_0_5"/>
<keyword evidence="2" id="KW-1185">Reference proteome</keyword>
<dbReference type="EMBL" id="CP002083">
    <property type="protein sequence ID" value="ADJ24855.1"/>
    <property type="molecule type" value="Genomic_DNA"/>
</dbReference>
<organism evidence="1 2">
    <name type="scientific">Hyphomicrobium denitrificans (strain ATCC 51888 / DSM 1869 / NCIMB 11706 / TK 0415)</name>
    <dbReference type="NCBI Taxonomy" id="582899"/>
    <lineage>
        <taxon>Bacteria</taxon>
        <taxon>Pseudomonadati</taxon>
        <taxon>Pseudomonadota</taxon>
        <taxon>Alphaproteobacteria</taxon>
        <taxon>Hyphomicrobiales</taxon>
        <taxon>Hyphomicrobiaceae</taxon>
        <taxon>Hyphomicrobium</taxon>
    </lineage>
</organism>
<name>D8JVX6_HYPDA</name>
<dbReference type="KEGG" id="hdn:Hden_3060"/>
<evidence type="ECO:0008006" key="3">
    <source>
        <dbReference type="Google" id="ProtNLM"/>
    </source>
</evidence>